<dbReference type="RefSeq" id="WP_367974106.1">
    <property type="nucleotide sequence ID" value="NZ_JBFPEQ010000001.1"/>
</dbReference>
<reference evidence="1 2" key="1">
    <citation type="submission" date="2024-07" db="EMBL/GenBank/DDBJ databases">
        <authorList>
            <person name="Yun M."/>
        </authorList>
    </citation>
    <scope>NUCLEOTIDE SEQUENCE [LARGE SCALE GENOMIC DNA]</scope>
    <source>
        <strain evidence="1 2">MS01</strain>
    </source>
</reference>
<comment type="caution">
    <text evidence="1">The sequence shown here is derived from an EMBL/GenBank/DDBJ whole genome shotgun (WGS) entry which is preliminary data.</text>
</comment>
<organism evidence="1 2">
    <name type="scientific">Leuconostoc aquikimchii</name>
    <dbReference type="NCBI Taxonomy" id="3236804"/>
    <lineage>
        <taxon>Bacteria</taxon>
        <taxon>Bacillati</taxon>
        <taxon>Bacillota</taxon>
        <taxon>Bacilli</taxon>
        <taxon>Lactobacillales</taxon>
        <taxon>Lactobacillaceae</taxon>
        <taxon>Leuconostoc</taxon>
    </lineage>
</organism>
<dbReference type="Proteomes" id="UP001556617">
    <property type="component" value="Unassembled WGS sequence"/>
</dbReference>
<gene>
    <name evidence="1" type="ORF">AB3K24_05045</name>
</gene>
<protein>
    <submittedName>
        <fullName evidence="1">AbiH family protein</fullName>
    </submittedName>
</protein>
<dbReference type="InterPro" id="IPR025935">
    <property type="entry name" value="AbiH"/>
</dbReference>
<keyword evidence="2" id="KW-1185">Reference proteome</keyword>
<accession>A0ABV3S4D9</accession>
<proteinExistence type="predicted"/>
<evidence type="ECO:0000313" key="1">
    <source>
        <dbReference type="EMBL" id="MEX0380714.1"/>
    </source>
</evidence>
<sequence>MNYSQWLILGNGFDLQAGLKSTFADFYKRRYYLNNLNENNSINHNWEDNLLKNKKQSSVWDLLICTYLENNFDSLQNWKDVESVIKEILQGVHGTNVHFYDNIFQDAAKVIPISWQFRDMIDGASVLNTNEKHALRDYWLSYYIIEKLVHSYPNFKDYVSEKTDFGDSENFILSLSAVRSILSPLLLKELKKFESAFSEYLDEQLSSDTGYVLNATKLYKIIADDPIISTQVLSFNYTPKISNDILIYRNIHGSLKDKNIIFGIDASDNENGKGFDPYLVKFTKTSRILKLTNNSITNIKEDWNGQSAKITSD</sequence>
<evidence type="ECO:0000313" key="2">
    <source>
        <dbReference type="Proteomes" id="UP001556617"/>
    </source>
</evidence>
<dbReference type="EMBL" id="JBFPER010000001">
    <property type="protein sequence ID" value="MEX0380714.1"/>
    <property type="molecule type" value="Genomic_DNA"/>
</dbReference>
<dbReference type="Pfam" id="PF14253">
    <property type="entry name" value="AbiH"/>
    <property type="match status" value="1"/>
</dbReference>
<name>A0ABV3S4D9_9LACO</name>